<feature type="region of interest" description="Disordered" evidence="2">
    <location>
        <begin position="285"/>
        <end position="344"/>
    </location>
</feature>
<evidence type="ECO:0000313" key="4">
    <source>
        <dbReference type="EMBL" id="CAL8095490.1"/>
    </source>
</evidence>
<dbReference type="InterPro" id="IPR043592">
    <property type="entry name" value="FMNL_animal"/>
</dbReference>
<feature type="region of interest" description="Disordered" evidence="2">
    <location>
        <begin position="1005"/>
        <end position="1053"/>
    </location>
</feature>
<evidence type="ECO:0000313" key="5">
    <source>
        <dbReference type="Proteomes" id="UP001642540"/>
    </source>
</evidence>
<feature type="compositionally biased region" description="Polar residues" evidence="2">
    <location>
        <begin position="98"/>
        <end position="110"/>
    </location>
</feature>
<feature type="region of interest" description="Disordered" evidence="2">
    <location>
        <begin position="573"/>
        <end position="605"/>
    </location>
</feature>
<feature type="compositionally biased region" description="Basic residues" evidence="2">
    <location>
        <begin position="1022"/>
        <end position="1034"/>
    </location>
</feature>
<evidence type="ECO:0000259" key="3">
    <source>
        <dbReference type="PROSITE" id="PS51444"/>
    </source>
</evidence>
<dbReference type="PROSITE" id="PS51444">
    <property type="entry name" value="FH2"/>
    <property type="match status" value="1"/>
</dbReference>
<evidence type="ECO:0000256" key="2">
    <source>
        <dbReference type="SAM" id="MobiDB-lite"/>
    </source>
</evidence>
<feature type="region of interest" description="Disordered" evidence="2">
    <location>
        <begin position="194"/>
        <end position="213"/>
    </location>
</feature>
<dbReference type="Gene3D" id="1.20.58.2220">
    <property type="entry name" value="Formin, FH2 domain"/>
    <property type="match status" value="1"/>
</dbReference>
<evidence type="ECO:0000256" key="1">
    <source>
        <dbReference type="ARBA" id="ARBA00023449"/>
    </source>
</evidence>
<feature type="region of interest" description="Disordered" evidence="2">
    <location>
        <begin position="98"/>
        <end position="140"/>
    </location>
</feature>
<dbReference type="Pfam" id="PF02181">
    <property type="entry name" value="FH2"/>
    <property type="match status" value="1"/>
</dbReference>
<dbReference type="SUPFAM" id="SSF101447">
    <property type="entry name" value="Formin homology 2 domain (FH2 domain)"/>
    <property type="match status" value="1"/>
</dbReference>
<dbReference type="Proteomes" id="UP001642540">
    <property type="component" value="Unassembled WGS sequence"/>
</dbReference>
<organism evidence="4 5">
    <name type="scientific">Orchesella dallaii</name>
    <dbReference type="NCBI Taxonomy" id="48710"/>
    <lineage>
        <taxon>Eukaryota</taxon>
        <taxon>Metazoa</taxon>
        <taxon>Ecdysozoa</taxon>
        <taxon>Arthropoda</taxon>
        <taxon>Hexapoda</taxon>
        <taxon>Collembola</taxon>
        <taxon>Entomobryomorpha</taxon>
        <taxon>Entomobryoidea</taxon>
        <taxon>Orchesellidae</taxon>
        <taxon>Orchesellinae</taxon>
        <taxon>Orchesella</taxon>
    </lineage>
</organism>
<name>A0ABP1QAH4_9HEXA</name>
<comment type="similarity">
    <text evidence="1">Belongs to the formin homology family.</text>
</comment>
<sequence length="1080" mass="122826">MSLSRVDENNLAETIAIINQTLKKCKKTTLELKQRNNRTLEETEKHSHDRRSKQLLLNSQRFSESISYTPNNKATSAIPRRQSCTVLYNQSFNQEAQSDSTASHALQHSPTKARILPAKSSPKGKSACNEDEKKKSGVHQQKLRKIIFQTLDRLFYVNNNKTASNHNQRRSKSNQNDPVQQTMGLDTLRKLNENVPDTLPKNRSSDEVSFPPSITRTANKIKNETESQIPPTPTMMPQPEIISNVEDENLSNSSDNESWLYIPTPLKYEVVIESSPSSLEYIEPVQKQTETTKPSDQKDSKQFVKNRLSKKLSQKENKIQKRIVDRHASKEEKRTSKNLHPVKLPKAKIDRADSPLQKKKQFTPLQAASLPNLMEESYNTYDSHSVCGTNSFLRDIALRPSSTLSKSVPCITDVVEEDNDNYSLSSSFSSFQMREENDDRKVAHPSALCRNVAVMPIDVPIAPWNIRYTNIEDKNGLHVKKLKKSLIHENESLEQTEATAPLLSKSLITEQTITEVAYTEIINHSQEFVDVTLSEFKPTNDLNVVLHECSWLENLENDKENLQKTQDVPSDFSLISRDKNDQSTTISTGYEQTSSSMLPPPPPPPLMNMNERTTTYRDSRNLPLPVFTQPHAVRTIFTNLENIPIEDKAMKRLKENYSPKKSHSKSLAAKLFSIRKCGANSTTPNYKLSMEIFLKTWEIKEEIFLEAVRTLHSDSLNSCIQHVKNNSSDTGCISSLIQVVSKLDGVGRILTEHLLRSKKAKLDKADNFINSLVSIRRLKEKLECIQFSMDVNDSSDRLSKRIESFVDACQSVNTSEKFLNIIKLVMSFLNCLNSGGSKIYGFDIRGLCKLATNTFHDGTTTLLHFLIEYISNEPSLKDAMDFHKDFQHLSEVAKTSLKDMEEEYTSLKMNEAAYKKELGLIKMEHEAGNKLQPDLGTATVFQQHLENVVKSLFTKLEIAKKAFNSCKERYGLMNSGITEVEFFKSLSDFIAAYQKIHAEIIEQRNRATQSTVSVRRSESPKKQHSKLPQPKRKSLAAVRISQTPVAMERTNPTDELDNCLMELLENGDKDKRRARRSKKF</sequence>
<protein>
    <recommendedName>
        <fullName evidence="3">FH2 domain-containing protein</fullName>
    </recommendedName>
</protein>
<feature type="compositionally biased region" description="Basic and acidic residues" evidence="2">
    <location>
        <begin position="313"/>
        <end position="335"/>
    </location>
</feature>
<accession>A0ABP1QAH4</accession>
<feature type="domain" description="FH2" evidence="3">
    <location>
        <begin position="609"/>
        <end position="1019"/>
    </location>
</feature>
<dbReference type="SMART" id="SM00498">
    <property type="entry name" value="FH2"/>
    <property type="match status" value="1"/>
</dbReference>
<dbReference type="InterPro" id="IPR015425">
    <property type="entry name" value="FH2_Formin"/>
</dbReference>
<dbReference type="PANTHER" id="PTHR45857:SF4">
    <property type="entry name" value="FORMIN-LIKE PROTEIN"/>
    <property type="match status" value="1"/>
</dbReference>
<dbReference type="InterPro" id="IPR042201">
    <property type="entry name" value="FH2_Formin_sf"/>
</dbReference>
<feature type="region of interest" description="Disordered" evidence="2">
    <location>
        <begin position="161"/>
        <end position="180"/>
    </location>
</feature>
<proteinExistence type="inferred from homology"/>
<dbReference type="PANTHER" id="PTHR45857">
    <property type="entry name" value="FORMIN-LIKE PROTEIN"/>
    <property type="match status" value="1"/>
</dbReference>
<keyword evidence="5" id="KW-1185">Reference proteome</keyword>
<gene>
    <name evidence="4" type="ORF">ODALV1_LOCUS9100</name>
</gene>
<feature type="compositionally biased region" description="Polar residues" evidence="2">
    <location>
        <begin position="582"/>
        <end position="597"/>
    </location>
</feature>
<feature type="compositionally biased region" description="Basic and acidic residues" evidence="2">
    <location>
        <begin position="293"/>
        <end position="302"/>
    </location>
</feature>
<dbReference type="EMBL" id="CAXLJM020000027">
    <property type="protein sequence ID" value="CAL8095490.1"/>
    <property type="molecule type" value="Genomic_DNA"/>
</dbReference>
<comment type="caution">
    <text evidence="4">The sequence shown here is derived from an EMBL/GenBank/DDBJ whole genome shotgun (WGS) entry which is preliminary data.</text>
</comment>
<reference evidence="4 5" key="1">
    <citation type="submission" date="2024-08" db="EMBL/GenBank/DDBJ databases">
        <authorList>
            <person name="Cucini C."/>
            <person name="Frati F."/>
        </authorList>
    </citation>
    <scope>NUCLEOTIDE SEQUENCE [LARGE SCALE GENOMIC DNA]</scope>
</reference>